<feature type="non-terminal residue" evidence="1">
    <location>
        <position position="114"/>
    </location>
</feature>
<comment type="caution">
    <text evidence="1">The sequence shown here is derived from an EMBL/GenBank/DDBJ whole genome shotgun (WGS) entry which is preliminary data.</text>
</comment>
<organism evidence="1 2">
    <name type="scientific">Drosophila gunungcola</name>
    <name type="common">fruit fly</name>
    <dbReference type="NCBI Taxonomy" id="103775"/>
    <lineage>
        <taxon>Eukaryota</taxon>
        <taxon>Metazoa</taxon>
        <taxon>Ecdysozoa</taxon>
        <taxon>Arthropoda</taxon>
        <taxon>Hexapoda</taxon>
        <taxon>Insecta</taxon>
        <taxon>Pterygota</taxon>
        <taxon>Neoptera</taxon>
        <taxon>Endopterygota</taxon>
        <taxon>Diptera</taxon>
        <taxon>Brachycera</taxon>
        <taxon>Muscomorpha</taxon>
        <taxon>Ephydroidea</taxon>
        <taxon>Drosophilidae</taxon>
        <taxon>Drosophila</taxon>
        <taxon>Sophophora</taxon>
    </lineage>
</organism>
<keyword evidence="2" id="KW-1185">Reference proteome</keyword>
<dbReference type="Proteomes" id="UP001059596">
    <property type="component" value="Unassembled WGS sequence"/>
</dbReference>
<name>A0A9Q0BMU7_9MUSC</name>
<evidence type="ECO:0000313" key="2">
    <source>
        <dbReference type="Proteomes" id="UP001059596"/>
    </source>
</evidence>
<dbReference type="EMBL" id="JAMKOV010000009">
    <property type="protein sequence ID" value="KAI8038047.1"/>
    <property type="molecule type" value="Genomic_DNA"/>
</dbReference>
<protein>
    <submittedName>
        <fullName evidence="1">Uncharacterized protein</fullName>
    </submittedName>
</protein>
<dbReference type="AlphaFoldDB" id="A0A9Q0BMU7"/>
<gene>
    <name evidence="1" type="ORF">M5D96_009088</name>
</gene>
<reference evidence="1" key="1">
    <citation type="journal article" date="2023" name="Genome Biol. Evol.">
        <title>Long-read-based Genome Assembly of Drosophila gunungcola Reveals Fewer Chemosensory Genes in Flower-breeding Species.</title>
        <authorList>
            <person name="Negi A."/>
            <person name="Liao B.Y."/>
            <person name="Yeh S.D."/>
        </authorList>
    </citation>
    <scope>NUCLEOTIDE SEQUENCE</scope>
    <source>
        <strain evidence="1">Sukarami</strain>
    </source>
</reference>
<accession>A0A9Q0BMU7</accession>
<sequence length="114" mass="13380">KSCINSRCPDQFFSVVPFEFICDGCAVISCRQIVALYLLRDAEKSELKIPLGQLVTQESLKSARYFMNSSWAEIRVAKRTRWMLGSNDERREIFTLKHIRFRFDFMVCLVLTLF</sequence>
<evidence type="ECO:0000313" key="1">
    <source>
        <dbReference type="EMBL" id="KAI8038047.1"/>
    </source>
</evidence>
<proteinExistence type="predicted"/>